<feature type="region of interest" description="Disordered" evidence="1">
    <location>
        <begin position="1"/>
        <end position="56"/>
    </location>
</feature>
<dbReference type="Proteomes" id="UP001499933">
    <property type="component" value="Unassembled WGS sequence"/>
</dbReference>
<protein>
    <submittedName>
        <fullName evidence="2">Uncharacterized protein</fullName>
    </submittedName>
</protein>
<feature type="compositionally biased region" description="Basic and acidic residues" evidence="1">
    <location>
        <begin position="8"/>
        <end position="28"/>
    </location>
</feature>
<reference evidence="2 3" key="1">
    <citation type="journal article" date="2019" name="Int. J. Syst. Evol. Microbiol.">
        <title>The Global Catalogue of Microorganisms (GCM) 10K type strain sequencing project: providing services to taxonomists for standard genome sequencing and annotation.</title>
        <authorList>
            <consortium name="The Broad Institute Genomics Platform"/>
            <consortium name="The Broad Institute Genome Sequencing Center for Infectious Disease"/>
            <person name="Wu L."/>
            <person name="Ma J."/>
        </authorList>
    </citation>
    <scope>NUCLEOTIDE SEQUENCE [LARGE SCALE GENOMIC DNA]</scope>
    <source>
        <strain evidence="2 3">JCM 14901</strain>
    </source>
</reference>
<evidence type="ECO:0000313" key="2">
    <source>
        <dbReference type="EMBL" id="GAA1962259.1"/>
    </source>
</evidence>
<keyword evidence="3" id="KW-1185">Reference proteome</keyword>
<organism evidence="2 3">
    <name type="scientific">Microbacterium deminutum</name>
    <dbReference type="NCBI Taxonomy" id="344164"/>
    <lineage>
        <taxon>Bacteria</taxon>
        <taxon>Bacillati</taxon>
        <taxon>Actinomycetota</taxon>
        <taxon>Actinomycetes</taxon>
        <taxon>Micrococcales</taxon>
        <taxon>Microbacteriaceae</taxon>
        <taxon>Microbacterium</taxon>
    </lineage>
</organism>
<evidence type="ECO:0000313" key="3">
    <source>
        <dbReference type="Proteomes" id="UP001499933"/>
    </source>
</evidence>
<dbReference type="EMBL" id="BAAAOG010000005">
    <property type="protein sequence ID" value="GAA1962259.1"/>
    <property type="molecule type" value="Genomic_DNA"/>
</dbReference>
<dbReference type="RefSeq" id="WP_344095340.1">
    <property type="nucleotide sequence ID" value="NZ_BAAAOG010000005.1"/>
</dbReference>
<proteinExistence type="predicted"/>
<gene>
    <name evidence="2" type="ORF">GCM10009776_26160</name>
</gene>
<evidence type="ECO:0000256" key="1">
    <source>
        <dbReference type="SAM" id="MobiDB-lite"/>
    </source>
</evidence>
<feature type="compositionally biased region" description="Low complexity" evidence="1">
    <location>
        <begin position="29"/>
        <end position="56"/>
    </location>
</feature>
<accession>A0ABN2R294</accession>
<name>A0ABN2R294_9MICO</name>
<comment type="caution">
    <text evidence="2">The sequence shown here is derived from an EMBL/GenBank/DDBJ whole genome shotgun (WGS) entry which is preliminary data.</text>
</comment>
<sequence length="56" mass="5651">MGDNMPDGTHRASEKSAPDGQIEERDSAADAGSESPEEGAAAMTAADDALTTPDSD</sequence>